<keyword evidence="3 4" id="KW-0418">Kinase</keyword>
<comment type="subunit">
    <text evidence="4">Homotetramer.</text>
</comment>
<accession>I4AGW0</accession>
<organism evidence="6 7">
    <name type="scientific">Bernardetia litoralis (strain ATCC 23117 / DSM 6794 / NBRC 15988 / NCIMB 1366 / Fx l1 / Sio-4)</name>
    <name type="common">Flexibacter litoralis</name>
    <dbReference type="NCBI Taxonomy" id="880071"/>
    <lineage>
        <taxon>Bacteria</taxon>
        <taxon>Pseudomonadati</taxon>
        <taxon>Bacteroidota</taxon>
        <taxon>Cytophagia</taxon>
        <taxon>Cytophagales</taxon>
        <taxon>Bernardetiaceae</taxon>
        <taxon>Bernardetia</taxon>
    </lineage>
</organism>
<dbReference type="InterPro" id="IPR016898">
    <property type="entry name" value="Polyphosphate_phosphotransfera"/>
</dbReference>
<dbReference type="eggNOG" id="COG2326">
    <property type="taxonomic scope" value="Bacteria"/>
</dbReference>
<reference evidence="7" key="1">
    <citation type="submission" date="2012-06" db="EMBL/GenBank/DDBJ databases">
        <title>The complete genome of Flexibacter litoralis DSM 6794.</title>
        <authorList>
            <person name="Lucas S."/>
            <person name="Copeland A."/>
            <person name="Lapidus A."/>
            <person name="Glavina del Rio T."/>
            <person name="Dalin E."/>
            <person name="Tice H."/>
            <person name="Bruce D."/>
            <person name="Goodwin L."/>
            <person name="Pitluck S."/>
            <person name="Peters L."/>
            <person name="Ovchinnikova G."/>
            <person name="Lu M."/>
            <person name="Kyrpides N."/>
            <person name="Mavromatis K."/>
            <person name="Ivanova N."/>
            <person name="Brettin T."/>
            <person name="Detter J.C."/>
            <person name="Han C."/>
            <person name="Larimer F."/>
            <person name="Land M."/>
            <person name="Hauser L."/>
            <person name="Markowitz V."/>
            <person name="Cheng J.-F."/>
            <person name="Hugenholtz P."/>
            <person name="Woyke T."/>
            <person name="Wu D."/>
            <person name="Spring S."/>
            <person name="Lang E."/>
            <person name="Kopitz M."/>
            <person name="Brambilla E."/>
            <person name="Klenk H.-P."/>
            <person name="Eisen J.A."/>
        </authorList>
    </citation>
    <scope>NUCLEOTIDE SEQUENCE [LARGE SCALE GENOMIC DNA]</scope>
    <source>
        <strain evidence="7">ATCC 23117 / DSM 6794 / NBRC 15988 / NCIMB 1366 / Sio-4</strain>
    </source>
</reference>
<dbReference type="GO" id="GO:0006793">
    <property type="term" value="P:phosphorus metabolic process"/>
    <property type="evidence" value="ECO:0007669"/>
    <property type="project" value="InterPro"/>
</dbReference>
<comment type="function">
    <text evidence="4">Uses inorganic polyphosphate (polyP) as a donor to convert GDP to GTP or ADP to ATP.</text>
</comment>
<dbReference type="STRING" id="880071.Fleli_0735"/>
<evidence type="ECO:0000259" key="5">
    <source>
        <dbReference type="Pfam" id="PF03976"/>
    </source>
</evidence>
<dbReference type="InterPro" id="IPR022486">
    <property type="entry name" value="PPK2_PA0141"/>
</dbReference>
<dbReference type="InterPro" id="IPR027417">
    <property type="entry name" value="P-loop_NTPase"/>
</dbReference>
<dbReference type="PATRIC" id="fig|880071.3.peg.706"/>
<gene>
    <name evidence="6" type="ordered locus">Fleli_0735</name>
</gene>
<dbReference type="HOGENOM" id="CLU_048699_3_0_10"/>
<sequence>MNYKNTYFSEYIKIIKSTTIMEHKTNVNYNKELIRLQRELVKLQFWVKEKGLKVAIIFEGRDAAGKGGAIKRISQALNPRFCKVVALDKPNDREVTQWYFQRYASHLPAAGEIILFDRSWYNRAGVEKVMGFCTEKEYQEFLHSCPEFEDMLIRSGIILIKYWFSVSPEKQKERFEERTQTPRKRWKLSGMDLQGREKWHEYSKAKDVMFAHTDTANSPWNVIDADHKKSARLNCITHILSQIEYENVLPNPIEIPDIDSKNPYARTPIDEQKFVPKVYTKGSFE</sequence>
<evidence type="ECO:0000256" key="3">
    <source>
        <dbReference type="ARBA" id="ARBA00022777"/>
    </source>
</evidence>
<evidence type="ECO:0000256" key="1">
    <source>
        <dbReference type="ARBA" id="ARBA00009924"/>
    </source>
</evidence>
<dbReference type="KEGG" id="fli:Fleli_0735"/>
<name>I4AGW0_BERLS</name>
<dbReference type="Pfam" id="PF03976">
    <property type="entry name" value="PPK2"/>
    <property type="match status" value="1"/>
</dbReference>
<dbReference type="GO" id="GO:0008976">
    <property type="term" value="F:polyphosphate kinase activity"/>
    <property type="evidence" value="ECO:0007669"/>
    <property type="project" value="UniProtKB-UniRule"/>
</dbReference>
<evidence type="ECO:0000313" key="7">
    <source>
        <dbReference type="Proteomes" id="UP000006054"/>
    </source>
</evidence>
<proteinExistence type="inferred from homology"/>
<keyword evidence="2 4" id="KW-0808">Transferase</keyword>
<dbReference type="Gene3D" id="3.40.50.300">
    <property type="entry name" value="P-loop containing nucleotide triphosphate hydrolases"/>
    <property type="match status" value="1"/>
</dbReference>
<dbReference type="PIRSF" id="PIRSF028756">
    <property type="entry name" value="PPK2_prd"/>
    <property type="match status" value="1"/>
</dbReference>
<dbReference type="PANTHER" id="PTHR34383">
    <property type="entry name" value="POLYPHOSPHATE:AMP PHOSPHOTRANSFERASE-RELATED"/>
    <property type="match status" value="1"/>
</dbReference>
<evidence type="ECO:0000313" key="6">
    <source>
        <dbReference type="EMBL" id="AFM03195.1"/>
    </source>
</evidence>
<comment type="similarity">
    <text evidence="1 4">Belongs to the polyphosphate kinase 2 (PPK2) family. Class I subfamily.</text>
</comment>
<dbReference type="Proteomes" id="UP000006054">
    <property type="component" value="Chromosome"/>
</dbReference>
<dbReference type="AlphaFoldDB" id="I4AGW0"/>
<dbReference type="SUPFAM" id="SSF52540">
    <property type="entry name" value="P-loop containing nucleoside triphosphate hydrolases"/>
    <property type="match status" value="1"/>
</dbReference>
<dbReference type="InterPro" id="IPR022488">
    <property type="entry name" value="PPK2-related"/>
</dbReference>
<dbReference type="EC" id="2.7.4.-" evidence="4"/>
<evidence type="ECO:0000256" key="4">
    <source>
        <dbReference type="RuleBase" id="RU369062"/>
    </source>
</evidence>
<dbReference type="NCBIfam" id="TIGR03707">
    <property type="entry name" value="PPK2_P_aer"/>
    <property type="match status" value="1"/>
</dbReference>
<keyword evidence="7" id="KW-1185">Reference proteome</keyword>
<feature type="domain" description="Polyphosphate kinase-2-related" evidence="5">
    <location>
        <begin position="27"/>
        <end position="247"/>
    </location>
</feature>
<dbReference type="PANTHER" id="PTHR34383:SF1">
    <property type="entry name" value="ADP-POLYPHOSPHATE PHOSPHOTRANSFERASE"/>
    <property type="match status" value="1"/>
</dbReference>
<protein>
    <recommendedName>
        <fullName evidence="4">ADP/GDP-polyphosphate phosphotransferase</fullName>
        <ecNumber evidence="4">2.7.4.-</ecNumber>
    </recommendedName>
    <alternativeName>
        <fullName evidence="4">Polyphosphate kinase PPK2</fullName>
    </alternativeName>
</protein>
<dbReference type="EMBL" id="CP003345">
    <property type="protein sequence ID" value="AFM03195.1"/>
    <property type="molecule type" value="Genomic_DNA"/>
</dbReference>
<evidence type="ECO:0000256" key="2">
    <source>
        <dbReference type="ARBA" id="ARBA00022679"/>
    </source>
</evidence>